<dbReference type="PANTHER" id="PTHR10830">
    <property type="entry name" value="DOLICHYL-DIPHOSPHOOLIGOSACCHARIDE--PROTEIN GLYCOSYLTRANSFERASE 48 KDA SUBUNIT"/>
    <property type="match status" value="1"/>
</dbReference>
<dbReference type="GeneID" id="75913510"/>
<evidence type="ECO:0000256" key="8">
    <source>
        <dbReference type="RuleBase" id="RU361142"/>
    </source>
</evidence>
<dbReference type="InterPro" id="IPR055459">
    <property type="entry name" value="OST48_MD"/>
</dbReference>
<evidence type="ECO:0000256" key="7">
    <source>
        <dbReference type="ARBA" id="ARBA00023136"/>
    </source>
</evidence>
<comment type="pathway">
    <text evidence="2 8">Protein modification; protein glycosylation.</text>
</comment>
<dbReference type="InterPro" id="IPR005013">
    <property type="entry name" value="DDOST_48_kDa_subunit"/>
</dbReference>
<evidence type="ECO:0000313" key="11">
    <source>
        <dbReference type="EMBL" id="KAI8580771.1"/>
    </source>
</evidence>
<evidence type="ECO:0000256" key="1">
    <source>
        <dbReference type="ARBA" id="ARBA00004479"/>
    </source>
</evidence>
<dbReference type="GO" id="GO:0008250">
    <property type="term" value="C:oligosaccharyltransferase complex"/>
    <property type="evidence" value="ECO:0007669"/>
    <property type="project" value="TreeGrafter"/>
</dbReference>
<keyword evidence="5 8" id="KW-0256">Endoplasmic reticulum</keyword>
<dbReference type="GO" id="GO:0018279">
    <property type="term" value="P:protein N-linked glycosylation via asparagine"/>
    <property type="evidence" value="ECO:0007669"/>
    <property type="project" value="UniProtKB-UniRule"/>
</dbReference>
<dbReference type="EMBL" id="MU620910">
    <property type="protein sequence ID" value="KAI8580771.1"/>
    <property type="molecule type" value="Genomic_DNA"/>
</dbReference>
<organism evidence="11 12">
    <name type="scientific">Umbelopsis ramanniana AG</name>
    <dbReference type="NCBI Taxonomy" id="1314678"/>
    <lineage>
        <taxon>Eukaryota</taxon>
        <taxon>Fungi</taxon>
        <taxon>Fungi incertae sedis</taxon>
        <taxon>Mucoromycota</taxon>
        <taxon>Mucoromycotina</taxon>
        <taxon>Umbelopsidomycetes</taxon>
        <taxon>Umbelopsidales</taxon>
        <taxon>Umbelopsidaceae</taxon>
        <taxon>Umbelopsis</taxon>
    </lineage>
</organism>
<comment type="subcellular location">
    <subcellularLocation>
        <location evidence="8">Endoplasmic reticulum membrane</location>
        <topology evidence="8">Single-pass type I membrane protein</topology>
    </subcellularLocation>
    <subcellularLocation>
        <location evidence="1">Membrane</location>
        <topology evidence="1">Single-pass type I membrane protein</topology>
    </subcellularLocation>
</comment>
<gene>
    <name evidence="11" type="ORF">K450DRAFT_235857</name>
</gene>
<evidence type="ECO:0000256" key="6">
    <source>
        <dbReference type="ARBA" id="ARBA00022989"/>
    </source>
</evidence>
<comment type="caution">
    <text evidence="11">The sequence shown here is derived from an EMBL/GenBank/DDBJ whole genome shotgun (WGS) entry which is preliminary data.</text>
</comment>
<dbReference type="Proteomes" id="UP001206595">
    <property type="component" value="Unassembled WGS sequence"/>
</dbReference>
<dbReference type="PANTHER" id="PTHR10830:SF0">
    <property type="entry name" value="DOLICHYL-DIPHOSPHOOLIGOSACCHARIDE--PROTEIN GLYCOSYLTRANSFERASE 48 KDA SUBUNIT"/>
    <property type="match status" value="1"/>
</dbReference>
<accession>A0AAD5HFK1</accession>
<keyword evidence="6 8" id="KW-1133">Transmembrane helix</keyword>
<evidence type="ECO:0000259" key="10">
    <source>
        <dbReference type="Pfam" id="PF23358"/>
    </source>
</evidence>
<comment type="function">
    <text evidence="8">Subunit of the oligosaccharyl transferase (OST) complex that catalyzes the initial transfer of a defined glycan (Glc(3)Man(9)GlcNAc(2) in eukaryotes) from the lipid carrier dolichol-pyrophosphate to an asparagine residue within an Asn-X-Ser/Thr consensus motif in nascent polypeptide chains, the first step in protein N-glycosylation. N-glycosylation occurs cotranslationally and the complex associates with the Sec61 complex at the channel-forming translocon complex that mediates protein translocation across the endoplasmic reticulum (ER).</text>
</comment>
<dbReference type="Pfam" id="PF23358">
    <property type="entry name" value="OST48_MD"/>
    <property type="match status" value="1"/>
</dbReference>
<evidence type="ECO:0000256" key="5">
    <source>
        <dbReference type="ARBA" id="ARBA00022824"/>
    </source>
</evidence>
<name>A0AAD5HFK1_UMBRA</name>
<dbReference type="InterPro" id="IPR055457">
    <property type="entry name" value="OST48_N"/>
</dbReference>
<comment type="subunit">
    <text evidence="8">Component of the oligosaccharyltransferase (OST) complex.</text>
</comment>
<dbReference type="AlphaFoldDB" id="A0AAD5HFK1"/>
<dbReference type="RefSeq" id="XP_051445775.1">
    <property type="nucleotide sequence ID" value="XM_051588165.1"/>
</dbReference>
<keyword evidence="4 8" id="KW-0812">Transmembrane</keyword>
<dbReference type="Pfam" id="PF03345">
    <property type="entry name" value="OST48_N"/>
    <property type="match status" value="1"/>
</dbReference>
<protein>
    <recommendedName>
        <fullName evidence="8">Dolichyl-diphosphooligosaccharide--protein glycosyltransferase subunit WBP1</fullName>
        <shortName evidence="8">Oligosaccharyl transferase subunit WBP1</shortName>
    </recommendedName>
</protein>
<reference evidence="11" key="1">
    <citation type="submission" date="2021-06" db="EMBL/GenBank/DDBJ databases">
        <authorList>
            <consortium name="DOE Joint Genome Institute"/>
            <person name="Mondo S.J."/>
            <person name="Amses K.R."/>
            <person name="Simmons D.R."/>
            <person name="Longcore J.E."/>
            <person name="Seto K."/>
            <person name="Alves G.H."/>
            <person name="Bonds A.E."/>
            <person name="Quandt C.A."/>
            <person name="Davis W.J."/>
            <person name="Chang Y."/>
            <person name="Letcher P.M."/>
            <person name="Powell M.J."/>
            <person name="Kuo A."/>
            <person name="Labutti K."/>
            <person name="Pangilinan J."/>
            <person name="Andreopoulos W."/>
            <person name="Tritt A."/>
            <person name="Riley R."/>
            <person name="Hundley H."/>
            <person name="Johnson J."/>
            <person name="Lipzen A."/>
            <person name="Barry K."/>
            <person name="Berbee M.L."/>
            <person name="Buchler N.E."/>
            <person name="Grigoriev I.V."/>
            <person name="Spatafora J.W."/>
            <person name="Stajich J.E."/>
            <person name="James T.Y."/>
        </authorList>
    </citation>
    <scope>NUCLEOTIDE SEQUENCE</scope>
    <source>
        <strain evidence="11">AG</strain>
    </source>
</reference>
<evidence type="ECO:0000313" key="12">
    <source>
        <dbReference type="Proteomes" id="UP001206595"/>
    </source>
</evidence>
<keyword evidence="8" id="KW-0732">Signal</keyword>
<feature type="chain" id="PRO_5041770168" description="Dolichyl-diphosphooligosaccharide--protein glycosyltransferase subunit WBP1" evidence="8">
    <location>
        <begin position="23"/>
        <end position="452"/>
    </location>
</feature>
<evidence type="ECO:0000259" key="9">
    <source>
        <dbReference type="Pfam" id="PF03345"/>
    </source>
</evidence>
<feature type="domain" description="OST48 middle" evidence="10">
    <location>
        <begin position="291"/>
        <end position="434"/>
    </location>
</feature>
<reference evidence="11" key="2">
    <citation type="journal article" date="2022" name="Proc. Natl. Acad. Sci. U.S.A.">
        <title>Diploid-dominant life cycles characterize the early evolution of Fungi.</title>
        <authorList>
            <person name="Amses K.R."/>
            <person name="Simmons D.R."/>
            <person name="Longcore J.E."/>
            <person name="Mondo S.J."/>
            <person name="Seto K."/>
            <person name="Jeronimo G.H."/>
            <person name="Bonds A.E."/>
            <person name="Quandt C.A."/>
            <person name="Davis W.J."/>
            <person name="Chang Y."/>
            <person name="Federici B.A."/>
            <person name="Kuo A."/>
            <person name="LaButti K."/>
            <person name="Pangilinan J."/>
            <person name="Andreopoulos W."/>
            <person name="Tritt A."/>
            <person name="Riley R."/>
            <person name="Hundley H."/>
            <person name="Johnson J."/>
            <person name="Lipzen A."/>
            <person name="Barry K."/>
            <person name="Lang B.F."/>
            <person name="Cuomo C.A."/>
            <person name="Buchler N.E."/>
            <person name="Grigoriev I.V."/>
            <person name="Spatafora J.W."/>
            <person name="Stajich J.E."/>
            <person name="James T.Y."/>
        </authorList>
    </citation>
    <scope>NUCLEOTIDE SEQUENCE</scope>
    <source>
        <strain evidence="11">AG</strain>
    </source>
</reference>
<keyword evidence="7 8" id="KW-0472">Membrane</keyword>
<comment type="similarity">
    <text evidence="3 8">Belongs to the DDOST 48 kDa subunit family.</text>
</comment>
<evidence type="ECO:0000256" key="4">
    <source>
        <dbReference type="ARBA" id="ARBA00022692"/>
    </source>
</evidence>
<keyword evidence="12" id="KW-1185">Reference proteome</keyword>
<sequence>MRPIFSILASAAVLLSATLSEAKSLTGNRVLVLLDDLNSAGEYSKFWSSLEDREYKINYSTPQNQSDVLIAMAKRNYDHVVHFAPHSKVAQDSQFSNRALIKFVDMGGNLLIGLTPNTQDAMRDLLREFDIELDTRNHRVFDDSSYDEGLDAGAFDTLVTENIVSPKPIVGEVNAPILFRGVGHQVGSIPLLNRVLATEGNAFSGEVGDSSREKGAIDLVSSLQARNNARVSVAGSLDLFSNIFIDSPVSRKSKSGGVEKFARSGNKEFTDELSRWTFQEKSVLKVFDHRHHKEGETQKLETYRIKDNITYTIEIAEYDGEKWTPYHASDVQLEVIMLDPYIRTTLDEAHIAPEHHYARYKSHLTLPDVYGVFTFKVNYKRPGLTYLTVEDVVAIRPFRHDEYPRFLSAAYPYYVSVGSMIVGFLVFSGTWLFTWGSREEAKVVVQSKVSKK</sequence>
<feature type="transmembrane region" description="Helical" evidence="8">
    <location>
        <begin position="411"/>
        <end position="433"/>
    </location>
</feature>
<feature type="domain" description="OST48 N-terminal" evidence="9">
    <location>
        <begin position="29"/>
        <end position="277"/>
    </location>
</feature>
<proteinExistence type="inferred from homology"/>
<evidence type="ECO:0000256" key="2">
    <source>
        <dbReference type="ARBA" id="ARBA00004922"/>
    </source>
</evidence>
<feature type="signal peptide" evidence="8">
    <location>
        <begin position="1"/>
        <end position="22"/>
    </location>
</feature>
<evidence type="ECO:0000256" key="3">
    <source>
        <dbReference type="ARBA" id="ARBA00008743"/>
    </source>
</evidence>